<reference evidence="3" key="1">
    <citation type="submission" date="2015-12" db="EMBL/GenBank/DDBJ databases">
        <title>Update maize B73 reference genome by single molecule sequencing technologies.</title>
        <authorList>
            <consortium name="Maize Genome Sequencing Project"/>
            <person name="Ware D."/>
        </authorList>
    </citation>
    <scope>NUCLEOTIDE SEQUENCE [LARGE SCALE GENOMIC DNA]</scope>
    <source>
        <strain evidence="3">cv. B73</strain>
    </source>
</reference>
<dbReference type="InParanoid" id="A0A804MIB6"/>
<evidence type="ECO:0000256" key="1">
    <source>
        <dbReference type="SAM" id="SignalP"/>
    </source>
</evidence>
<sequence>MKLRVFIVAVLIVINLGTCMAKVGSYGTTVSASPRQIRVLTAATDGRNGPPSNDHQCPLGTYPNC</sequence>
<feature type="signal peptide" evidence="1">
    <location>
        <begin position="1"/>
        <end position="21"/>
    </location>
</feature>
<protein>
    <submittedName>
        <fullName evidence="2">Uncharacterized protein</fullName>
    </submittedName>
</protein>
<keyword evidence="3" id="KW-1185">Reference proteome</keyword>
<reference evidence="2" key="3">
    <citation type="submission" date="2021-05" db="UniProtKB">
        <authorList>
            <consortium name="EnsemblPlants"/>
        </authorList>
    </citation>
    <scope>IDENTIFICATION</scope>
    <source>
        <strain evidence="2">cv. B73</strain>
    </source>
</reference>
<feature type="chain" id="PRO_5032881693" evidence="1">
    <location>
        <begin position="22"/>
        <end position="65"/>
    </location>
</feature>
<evidence type="ECO:0000313" key="2">
    <source>
        <dbReference type="EnsemblPlants" id="Zm00001eb087780_P001"/>
    </source>
</evidence>
<name>A0A804MIB6_MAIZE</name>
<dbReference type="EnsemblPlants" id="Zm00001eb087780_T001">
    <property type="protein sequence ID" value="Zm00001eb087780_P001"/>
    <property type="gene ID" value="Zm00001eb087780"/>
</dbReference>
<dbReference type="Gramene" id="Zm00001eb087780_T001">
    <property type="protein sequence ID" value="Zm00001eb087780_P001"/>
    <property type="gene ID" value="Zm00001eb087780"/>
</dbReference>
<dbReference type="AlphaFoldDB" id="A0A804MIB6"/>
<dbReference type="Proteomes" id="UP000007305">
    <property type="component" value="Chromosome 2"/>
</dbReference>
<keyword evidence="1" id="KW-0732">Signal</keyword>
<proteinExistence type="predicted"/>
<organism evidence="2 3">
    <name type="scientific">Zea mays</name>
    <name type="common">Maize</name>
    <dbReference type="NCBI Taxonomy" id="4577"/>
    <lineage>
        <taxon>Eukaryota</taxon>
        <taxon>Viridiplantae</taxon>
        <taxon>Streptophyta</taxon>
        <taxon>Embryophyta</taxon>
        <taxon>Tracheophyta</taxon>
        <taxon>Spermatophyta</taxon>
        <taxon>Magnoliopsida</taxon>
        <taxon>Liliopsida</taxon>
        <taxon>Poales</taxon>
        <taxon>Poaceae</taxon>
        <taxon>PACMAD clade</taxon>
        <taxon>Panicoideae</taxon>
        <taxon>Andropogonodae</taxon>
        <taxon>Andropogoneae</taxon>
        <taxon>Tripsacinae</taxon>
        <taxon>Zea</taxon>
    </lineage>
</organism>
<reference evidence="2" key="2">
    <citation type="submission" date="2019-07" db="EMBL/GenBank/DDBJ databases">
        <authorList>
            <person name="Seetharam A."/>
            <person name="Woodhouse M."/>
            <person name="Cannon E."/>
        </authorList>
    </citation>
    <scope>NUCLEOTIDE SEQUENCE [LARGE SCALE GENOMIC DNA]</scope>
    <source>
        <strain evidence="2">cv. B73</strain>
    </source>
</reference>
<evidence type="ECO:0000313" key="3">
    <source>
        <dbReference type="Proteomes" id="UP000007305"/>
    </source>
</evidence>
<accession>A0A804MIB6</accession>